<reference evidence="1" key="1">
    <citation type="submission" date="2014-11" db="EMBL/GenBank/DDBJ databases">
        <authorList>
            <person name="Amaro Gonzalez C."/>
        </authorList>
    </citation>
    <scope>NUCLEOTIDE SEQUENCE</scope>
</reference>
<dbReference type="EMBL" id="GBXM01076514">
    <property type="protein sequence ID" value="JAH32063.1"/>
    <property type="molecule type" value="Transcribed_RNA"/>
</dbReference>
<accession>A0A0E9RUW0</accession>
<sequence>MVTHPLSLKGPASWTPSRP</sequence>
<protein>
    <submittedName>
        <fullName evidence="1">Uncharacterized protein</fullName>
    </submittedName>
</protein>
<reference evidence="1" key="2">
    <citation type="journal article" date="2015" name="Fish Shellfish Immunol.">
        <title>Early steps in the European eel (Anguilla anguilla)-Vibrio vulnificus interaction in the gills: Role of the RtxA13 toxin.</title>
        <authorList>
            <person name="Callol A."/>
            <person name="Pajuelo D."/>
            <person name="Ebbesson L."/>
            <person name="Teles M."/>
            <person name="MacKenzie S."/>
            <person name="Amaro C."/>
        </authorList>
    </citation>
    <scope>NUCLEOTIDE SEQUENCE</scope>
</reference>
<evidence type="ECO:0000313" key="1">
    <source>
        <dbReference type="EMBL" id="JAH32063.1"/>
    </source>
</evidence>
<name>A0A0E9RUW0_ANGAN</name>
<dbReference type="AlphaFoldDB" id="A0A0E9RUW0"/>
<organism evidence="1">
    <name type="scientific">Anguilla anguilla</name>
    <name type="common">European freshwater eel</name>
    <name type="synonym">Muraena anguilla</name>
    <dbReference type="NCBI Taxonomy" id="7936"/>
    <lineage>
        <taxon>Eukaryota</taxon>
        <taxon>Metazoa</taxon>
        <taxon>Chordata</taxon>
        <taxon>Craniata</taxon>
        <taxon>Vertebrata</taxon>
        <taxon>Euteleostomi</taxon>
        <taxon>Actinopterygii</taxon>
        <taxon>Neopterygii</taxon>
        <taxon>Teleostei</taxon>
        <taxon>Anguilliformes</taxon>
        <taxon>Anguillidae</taxon>
        <taxon>Anguilla</taxon>
    </lineage>
</organism>
<proteinExistence type="predicted"/>